<reference evidence="2 3" key="1">
    <citation type="journal article" date="2009" name="Nature">
        <title>Evolution of pathogenicity and sexual reproduction in eight Candida genomes.</title>
        <authorList>
            <person name="Butler G."/>
            <person name="Rasmussen M.D."/>
            <person name="Lin M.F."/>
            <person name="Santos M.A."/>
            <person name="Sakthikumar S."/>
            <person name="Munro C.A."/>
            <person name="Rheinbay E."/>
            <person name="Grabherr M."/>
            <person name="Forche A."/>
            <person name="Reedy J.L."/>
            <person name="Agrafioti I."/>
            <person name="Arnaud M.B."/>
            <person name="Bates S."/>
            <person name="Brown A.J."/>
            <person name="Brunke S."/>
            <person name="Costanzo M.C."/>
            <person name="Fitzpatrick D.A."/>
            <person name="de Groot P.W."/>
            <person name="Harris D."/>
            <person name="Hoyer L.L."/>
            <person name="Hube B."/>
            <person name="Klis F.M."/>
            <person name="Kodira C."/>
            <person name="Lennard N."/>
            <person name="Logue M.E."/>
            <person name="Martin R."/>
            <person name="Neiman A.M."/>
            <person name="Nikolaou E."/>
            <person name="Quail M.A."/>
            <person name="Quinn J."/>
            <person name="Santos M.C."/>
            <person name="Schmitzberger F.F."/>
            <person name="Sherlock G."/>
            <person name="Shah P."/>
            <person name="Silverstein K.A."/>
            <person name="Skrzypek M.S."/>
            <person name="Soll D."/>
            <person name="Staggs R."/>
            <person name="Stansfield I."/>
            <person name="Stumpf M.P."/>
            <person name="Sudbery P.E."/>
            <person name="Srikantha T."/>
            <person name="Zeng Q."/>
            <person name="Berman J."/>
            <person name="Berriman M."/>
            <person name="Heitman J."/>
            <person name="Gow N.A."/>
            <person name="Lorenz M.C."/>
            <person name="Birren B.W."/>
            <person name="Kellis M."/>
            <person name="Cuomo C.A."/>
        </authorList>
    </citation>
    <scope>NUCLEOTIDE SEQUENCE [LARGE SCALE GENOMIC DNA]</scope>
    <source>
        <strain evidence="3">ATCC MYA-3404 / T1</strain>
    </source>
</reference>
<dbReference type="GeneID" id="8296016"/>
<dbReference type="eggNOG" id="KOG2878">
    <property type="taxonomic scope" value="Eukaryota"/>
</dbReference>
<protein>
    <recommendedName>
        <fullName evidence="1">KAP NTPase domain-containing protein</fullName>
    </recommendedName>
</protein>
<dbReference type="InterPro" id="IPR011646">
    <property type="entry name" value="KAP_P-loop"/>
</dbReference>
<keyword evidence="3" id="KW-1185">Reference proteome</keyword>
<dbReference type="RefSeq" id="XP_002546423.1">
    <property type="nucleotide sequence ID" value="XM_002546377.1"/>
</dbReference>
<feature type="domain" description="KAP NTPase" evidence="1">
    <location>
        <begin position="22"/>
        <end position="61"/>
    </location>
</feature>
<dbReference type="HOGENOM" id="CLU_056986_1_0_1"/>
<dbReference type="GO" id="GO:0005524">
    <property type="term" value="F:ATP binding"/>
    <property type="evidence" value="ECO:0007669"/>
    <property type="project" value="EnsemblFungi"/>
</dbReference>
<evidence type="ECO:0000259" key="1">
    <source>
        <dbReference type="Pfam" id="PF07693"/>
    </source>
</evidence>
<dbReference type="KEGG" id="ctp:CTRG_05901"/>
<dbReference type="OrthoDB" id="347435at2759"/>
<organism evidence="2 3">
    <name type="scientific">Candida tropicalis (strain ATCC MYA-3404 / T1)</name>
    <name type="common">Yeast</name>
    <dbReference type="NCBI Taxonomy" id="294747"/>
    <lineage>
        <taxon>Eukaryota</taxon>
        <taxon>Fungi</taxon>
        <taxon>Dikarya</taxon>
        <taxon>Ascomycota</taxon>
        <taxon>Saccharomycotina</taxon>
        <taxon>Pichiomycetes</taxon>
        <taxon>Debaryomycetaceae</taxon>
        <taxon>Candida/Lodderomyces clade</taxon>
        <taxon>Candida</taxon>
    </lineage>
</organism>
<dbReference type="VEuPathDB" id="FungiDB:CTRG_05901"/>
<dbReference type="PANTHER" id="PTHR10285">
    <property type="entry name" value="URIDINE KINASE"/>
    <property type="match status" value="1"/>
</dbReference>
<gene>
    <name evidence="2" type="ORF">CTRG_05901</name>
</gene>
<dbReference type="Proteomes" id="UP000002037">
    <property type="component" value="Unassembled WGS sequence"/>
</dbReference>
<dbReference type="AlphaFoldDB" id="C5MIK8"/>
<name>C5MIK8_CANTT</name>
<accession>C5MIK8</accession>
<dbReference type="STRING" id="294747.C5MIK8"/>
<dbReference type="InterPro" id="IPR027417">
    <property type="entry name" value="P-loop_NTPase"/>
</dbReference>
<dbReference type="EMBL" id="GG692404">
    <property type="protein sequence ID" value="EER30502.1"/>
    <property type="molecule type" value="Genomic_DNA"/>
</dbReference>
<evidence type="ECO:0000313" key="2">
    <source>
        <dbReference type="EMBL" id="EER30502.1"/>
    </source>
</evidence>
<dbReference type="Gene3D" id="3.40.50.300">
    <property type="entry name" value="P-loop containing nucleotide triphosphate hydrolases"/>
    <property type="match status" value="1"/>
</dbReference>
<evidence type="ECO:0000313" key="3">
    <source>
        <dbReference type="Proteomes" id="UP000002037"/>
    </source>
</evidence>
<sequence>MTSYSITTEYLDSQIKTHDFTKKPLIIGINGPQGSGKTYLTNQLNEYLKKSYPNFNIVQFSMDDVYLTKQDQDKLNNSTDNPLLKGRGLPGTHDLATLYEIFNKSIKNYKSIWENIKIPKYDKSKFNGLGDRSGYINVDSPIDIILFEGWFNGYINYSTDLLRLKYLTSEVSGILQLYKMFHLEEINNNLVKYQKIWSFFEIFITLKTNNVNNVYTWRLQQEHDTISKNGSGMTDEQVTQFVNRYMPVYVLYYQDLCDNGLKNCANNLIIPIDIKRQVIQ</sequence>
<dbReference type="SUPFAM" id="SSF52540">
    <property type="entry name" value="P-loop containing nucleoside triphosphate hydrolases"/>
    <property type="match status" value="1"/>
</dbReference>
<dbReference type="Pfam" id="PF07693">
    <property type="entry name" value="KAP_NTPase"/>
    <property type="match status" value="1"/>
</dbReference>
<proteinExistence type="predicted"/>